<dbReference type="SUPFAM" id="SSF57903">
    <property type="entry name" value="FYVE/PHD zinc finger"/>
    <property type="match status" value="1"/>
</dbReference>
<feature type="region of interest" description="Disordered" evidence="6">
    <location>
        <begin position="1237"/>
        <end position="1266"/>
    </location>
</feature>
<name>A0A6V7PJQ7_ANACO</name>
<feature type="compositionally biased region" description="Polar residues" evidence="6">
    <location>
        <begin position="537"/>
        <end position="558"/>
    </location>
</feature>
<proteinExistence type="predicted"/>
<organism evidence="8">
    <name type="scientific">Ananas comosus var. bracteatus</name>
    <name type="common">red pineapple</name>
    <dbReference type="NCBI Taxonomy" id="296719"/>
    <lineage>
        <taxon>Eukaryota</taxon>
        <taxon>Viridiplantae</taxon>
        <taxon>Streptophyta</taxon>
        <taxon>Embryophyta</taxon>
        <taxon>Tracheophyta</taxon>
        <taxon>Spermatophyta</taxon>
        <taxon>Magnoliopsida</taxon>
        <taxon>Liliopsida</taxon>
        <taxon>Poales</taxon>
        <taxon>Bromeliaceae</taxon>
        <taxon>Bromelioideae</taxon>
        <taxon>Ananas</taxon>
    </lineage>
</organism>
<feature type="region of interest" description="Disordered" evidence="6">
    <location>
        <begin position="615"/>
        <end position="642"/>
    </location>
</feature>
<dbReference type="GO" id="GO:0034244">
    <property type="term" value="P:negative regulation of transcription elongation by RNA polymerase II"/>
    <property type="evidence" value="ECO:0007669"/>
    <property type="project" value="InterPro"/>
</dbReference>
<keyword evidence="4" id="KW-0805">Transcription regulation</keyword>
<feature type="compositionally biased region" description="Basic and acidic residues" evidence="6">
    <location>
        <begin position="562"/>
        <end position="572"/>
    </location>
</feature>
<feature type="compositionally biased region" description="Basic and acidic residues" evidence="6">
    <location>
        <begin position="983"/>
        <end position="997"/>
    </location>
</feature>
<evidence type="ECO:0000256" key="2">
    <source>
        <dbReference type="ARBA" id="ARBA00022771"/>
    </source>
</evidence>
<dbReference type="PANTHER" id="PTHR33304:SF61">
    <property type="entry name" value="RING_FYVE_PHD ZINC FINGER SUPERFAMILY PROTEIN"/>
    <property type="match status" value="1"/>
</dbReference>
<feature type="compositionally biased region" description="Polar residues" evidence="6">
    <location>
        <begin position="615"/>
        <end position="627"/>
    </location>
</feature>
<feature type="compositionally biased region" description="Polar residues" evidence="6">
    <location>
        <begin position="137"/>
        <end position="146"/>
    </location>
</feature>
<dbReference type="InterPro" id="IPR019787">
    <property type="entry name" value="Znf_PHD-finger"/>
</dbReference>
<dbReference type="PANTHER" id="PTHR33304">
    <property type="match status" value="1"/>
</dbReference>
<feature type="compositionally biased region" description="Polar residues" evidence="6">
    <location>
        <begin position="366"/>
        <end position="379"/>
    </location>
</feature>
<dbReference type="InterPro" id="IPR049914">
    <property type="entry name" value="PHD1-3/5-6"/>
</dbReference>
<protein>
    <recommendedName>
        <fullName evidence="7">Zinc finger PHD-type domain-containing protein</fullName>
    </recommendedName>
</protein>
<dbReference type="InterPro" id="IPR011011">
    <property type="entry name" value="Znf_FYVE_PHD"/>
</dbReference>
<dbReference type="Pfam" id="PF23121">
    <property type="entry name" value="SPOC_AIPP2"/>
    <property type="match status" value="1"/>
</dbReference>
<feature type="compositionally biased region" description="Polar residues" evidence="6">
    <location>
        <begin position="573"/>
        <end position="596"/>
    </location>
</feature>
<feature type="compositionally biased region" description="Polar residues" evidence="6">
    <location>
        <begin position="1009"/>
        <end position="1031"/>
    </location>
</feature>
<dbReference type="Pfam" id="PF00628">
    <property type="entry name" value="PHD"/>
    <property type="match status" value="1"/>
</dbReference>
<feature type="domain" description="Zinc finger PHD-type" evidence="7">
    <location>
        <begin position="276"/>
        <end position="323"/>
    </location>
</feature>
<gene>
    <name evidence="8" type="ORF">CB5_LOCUS14248</name>
</gene>
<dbReference type="InterPro" id="IPR001965">
    <property type="entry name" value="Znf_PHD"/>
</dbReference>
<feature type="region of interest" description="Disordered" evidence="6">
    <location>
        <begin position="466"/>
        <end position="512"/>
    </location>
</feature>
<feature type="region of interest" description="Disordered" evidence="6">
    <location>
        <begin position="137"/>
        <end position="172"/>
    </location>
</feature>
<feature type="compositionally biased region" description="Polar residues" evidence="6">
    <location>
        <begin position="393"/>
        <end position="409"/>
    </location>
</feature>
<evidence type="ECO:0000256" key="6">
    <source>
        <dbReference type="SAM" id="MobiDB-lite"/>
    </source>
</evidence>
<evidence type="ECO:0000313" key="8">
    <source>
        <dbReference type="EMBL" id="CAD1831037.1"/>
    </source>
</evidence>
<dbReference type="GO" id="GO:0140566">
    <property type="term" value="F:histone reader activity"/>
    <property type="evidence" value="ECO:0007669"/>
    <property type="project" value="InterPro"/>
</dbReference>
<keyword evidence="5" id="KW-0804">Transcription</keyword>
<evidence type="ECO:0000256" key="5">
    <source>
        <dbReference type="ARBA" id="ARBA00023163"/>
    </source>
</evidence>
<evidence type="ECO:0000256" key="4">
    <source>
        <dbReference type="ARBA" id="ARBA00023015"/>
    </source>
</evidence>
<keyword evidence="1" id="KW-0479">Metal-binding</keyword>
<feature type="region of interest" description="Disordered" evidence="6">
    <location>
        <begin position="537"/>
        <end position="596"/>
    </location>
</feature>
<evidence type="ECO:0000256" key="3">
    <source>
        <dbReference type="ARBA" id="ARBA00022833"/>
    </source>
</evidence>
<dbReference type="EMBL" id="LR862148">
    <property type="protein sequence ID" value="CAD1831037.1"/>
    <property type="molecule type" value="Genomic_DNA"/>
</dbReference>
<keyword evidence="3" id="KW-0862">Zinc</keyword>
<keyword evidence="2" id="KW-0863">Zinc-finger</keyword>
<feature type="compositionally biased region" description="Low complexity" evidence="6">
    <location>
        <begin position="493"/>
        <end position="508"/>
    </location>
</feature>
<feature type="region of interest" description="Disordered" evidence="6">
    <location>
        <begin position="215"/>
        <end position="249"/>
    </location>
</feature>
<dbReference type="InterPro" id="IPR056280">
    <property type="entry name" value="AIPP2-like_SPOC"/>
</dbReference>
<evidence type="ECO:0000259" key="7">
    <source>
        <dbReference type="SMART" id="SM00249"/>
    </source>
</evidence>
<evidence type="ECO:0000256" key="1">
    <source>
        <dbReference type="ARBA" id="ARBA00022723"/>
    </source>
</evidence>
<feature type="region of interest" description="Disordered" evidence="6">
    <location>
        <begin position="87"/>
        <end position="112"/>
    </location>
</feature>
<dbReference type="SMART" id="SM00249">
    <property type="entry name" value="PHD"/>
    <property type="match status" value="1"/>
</dbReference>
<dbReference type="Gene3D" id="3.30.40.10">
    <property type="entry name" value="Zinc/RING finger domain, C3HC4 (zinc finger)"/>
    <property type="match status" value="1"/>
</dbReference>
<reference evidence="8" key="1">
    <citation type="submission" date="2020-07" db="EMBL/GenBank/DDBJ databases">
        <authorList>
            <person name="Lin J."/>
        </authorList>
    </citation>
    <scope>NUCLEOTIDE SEQUENCE</scope>
</reference>
<feature type="region of interest" description="Disordered" evidence="6">
    <location>
        <begin position="328"/>
        <end position="409"/>
    </location>
</feature>
<feature type="region of interest" description="Disordered" evidence="6">
    <location>
        <begin position="1283"/>
        <end position="1309"/>
    </location>
</feature>
<sequence>MRYRRYRALEQLYGATERIPEAEITPVLQGVYRIQGPVDECDHELQSVNLGNFSVDERPESSACNVCSAPCSSCLHTNQSLPFMESKMECDPSGSTSGRKEEDSCSSNGASEAVDKSKACDDNRYACAETSNLLSSTASRDFSPENTGIKAASKEPVPCDPERSTKNEGSSMAGEVEAIIVGGQNCTASPMNEINEADNKNPNLVSLETSDACLGTENAKDNNLPSDEVNKRSFSNEQCEKNPNLAEDSKMEVLDVRQKTTSESENSEEIEDDVKVCDICGDAGQEELLAFCSRCTDGAEHIYCMRVMLDEVPEGDWLCEECQLKEEAEKQNLDSEAPSLGAKDEEIESTIDPKILLNETKETNPDSKGSSEVLQSADISTKRNEENVEVPSLSRQSSPRKGTGSFNDISLSNLDAEKAKQESAQHLGRALTSSASNLPRIQPPLARGSLSKSISFNNSKVAKVKQLIDDVPPKQKNAKEPASNSTRKEGLNKTVTKSSSFKTTNSESLNKTKPLNPLWAEELRSVKEVKERILISKKSTSLQQPSAIPSPRAGSSTPLPKADSEIVQHDTKGNNIPKSSNIGNSRGSDNANTIGSNEMHKSNLLKASGVALSNGLSKPSDQKTGQLVSKDKFFTSGPIDKPLGSNRASRCQKCNEAGHTTQFCAVDKLRMSALKPLADRTLSLKERSGKGIKTKDLMEVASLKPRTQVSMRSPERNAKVSTLNLDQNFESTRNLVESKEKLEVLSNQASVLTNQLRASVIPELDYIWHGDFELLRIARPPELCDGIQAHASSCASPIVLEAVTHFKSKIQLEEVPRRSSWPPQFQENGPREDNIALFFFAKDIESYERNYSKLVDSMVNNDFSLKGRIATVELLIYPSTLLPENSQRWNKLFFLWGVFRSQRENCLQERPDLQLKPCESDLNKDLMDIDLASASISSSGVPTSQDLNNCENIHAAVDIANIPFSEIVHRICHQKSTPPQAAVDDKEVRRTHDKSEEEQVSFSFPEGGSSKNTSEHPNILVSNPATNNQINPDRLSGVKYDSWQNNISYNSDGENDIGNALHVHGHVQMDSKDRKLSNYKVPSISNLGEDTGCENITEDKIGQESLKRSEVFSDDHLEDPMDIDLPSGGLRALRKRNSSSLEIFSHSPCADLKNNGKIMHWEEDANFVSHEGQREHKKVKLDLNPNPGGDILDGKFSSKVHPLSSSLVDNNNIDNERIPESSTSAGRYFFPVDLDLGPSRTAKQEPIDILSSSDDEEAREERDAPDLELALWDAKKSSKKDTSSFYSKLAEKRKQDRPPSLAAEDGNDTTASLSLSLGFPVSEKAQAANNKATAKSENLLPDKAVVGSSFFLFNSLRDT</sequence>
<dbReference type="GO" id="GO:0008270">
    <property type="term" value="F:zinc ion binding"/>
    <property type="evidence" value="ECO:0007669"/>
    <property type="project" value="UniProtKB-KW"/>
</dbReference>
<dbReference type="InterPro" id="IPR013083">
    <property type="entry name" value="Znf_RING/FYVE/PHD"/>
</dbReference>
<feature type="region of interest" description="Disordered" evidence="6">
    <location>
        <begin position="975"/>
        <end position="1033"/>
    </location>
</feature>
<accession>A0A6V7PJQ7</accession>
<feature type="compositionally biased region" description="Basic and acidic residues" evidence="6">
    <location>
        <begin position="466"/>
        <end position="479"/>
    </location>
</feature>